<accession>A0A0A8XWT5</accession>
<evidence type="ECO:0000313" key="1">
    <source>
        <dbReference type="EMBL" id="JAD17213.1"/>
    </source>
</evidence>
<name>A0A0A8XWT5_ARUDO</name>
<proteinExistence type="predicted"/>
<organism evidence="1">
    <name type="scientific">Arundo donax</name>
    <name type="common">Giant reed</name>
    <name type="synonym">Donax arundinaceus</name>
    <dbReference type="NCBI Taxonomy" id="35708"/>
    <lineage>
        <taxon>Eukaryota</taxon>
        <taxon>Viridiplantae</taxon>
        <taxon>Streptophyta</taxon>
        <taxon>Embryophyta</taxon>
        <taxon>Tracheophyta</taxon>
        <taxon>Spermatophyta</taxon>
        <taxon>Magnoliopsida</taxon>
        <taxon>Liliopsida</taxon>
        <taxon>Poales</taxon>
        <taxon>Poaceae</taxon>
        <taxon>PACMAD clade</taxon>
        <taxon>Arundinoideae</taxon>
        <taxon>Arundineae</taxon>
        <taxon>Arundo</taxon>
    </lineage>
</organism>
<dbReference type="EMBL" id="GBRH01280682">
    <property type="protein sequence ID" value="JAD17213.1"/>
    <property type="molecule type" value="Transcribed_RNA"/>
</dbReference>
<sequence length="14" mass="1751">MILLGFFTAWRLPW</sequence>
<reference evidence="1" key="1">
    <citation type="submission" date="2014-09" db="EMBL/GenBank/DDBJ databases">
        <authorList>
            <person name="Magalhaes I.L.F."/>
            <person name="Oliveira U."/>
            <person name="Santos F.R."/>
            <person name="Vidigal T.H.D.A."/>
            <person name="Brescovit A.D."/>
            <person name="Santos A.J."/>
        </authorList>
    </citation>
    <scope>NUCLEOTIDE SEQUENCE</scope>
    <source>
        <tissue evidence="1">Shoot tissue taken approximately 20 cm above the soil surface</tissue>
    </source>
</reference>
<protein>
    <submittedName>
        <fullName evidence="1">Uncharacterized protein</fullName>
    </submittedName>
</protein>
<reference evidence="1" key="2">
    <citation type="journal article" date="2015" name="Data Brief">
        <title>Shoot transcriptome of the giant reed, Arundo donax.</title>
        <authorList>
            <person name="Barrero R.A."/>
            <person name="Guerrero F.D."/>
            <person name="Moolhuijzen P."/>
            <person name="Goolsby J.A."/>
            <person name="Tidwell J."/>
            <person name="Bellgard S.E."/>
            <person name="Bellgard M.I."/>
        </authorList>
    </citation>
    <scope>NUCLEOTIDE SEQUENCE</scope>
    <source>
        <tissue evidence="1">Shoot tissue taken approximately 20 cm above the soil surface</tissue>
    </source>
</reference>